<dbReference type="CDD" id="cd02022">
    <property type="entry name" value="DPCK"/>
    <property type="match status" value="1"/>
</dbReference>
<proteinExistence type="inferred from homology"/>
<dbReference type="HAMAP" id="MF_00376">
    <property type="entry name" value="Dephospho_CoA_kinase"/>
    <property type="match status" value="1"/>
</dbReference>
<dbReference type="Pfam" id="PF01121">
    <property type="entry name" value="CoaE"/>
    <property type="match status" value="1"/>
</dbReference>
<keyword evidence="3" id="KW-0472">Membrane</keyword>
<reference evidence="4" key="1">
    <citation type="submission" date="2023-08" db="EMBL/GenBank/DDBJ databases">
        <title>Draft sequence of the Babesia gibsoni genome.</title>
        <authorList>
            <person name="Yamagishi J.Y."/>
            <person name="Xuan X.X."/>
        </authorList>
    </citation>
    <scope>NUCLEOTIDE SEQUENCE</scope>
    <source>
        <strain evidence="4">Azabu</strain>
    </source>
</reference>
<dbReference type="Proteomes" id="UP001230268">
    <property type="component" value="Unassembled WGS sequence"/>
</dbReference>
<evidence type="ECO:0000256" key="3">
    <source>
        <dbReference type="SAM" id="Phobius"/>
    </source>
</evidence>
<organism evidence="4 5">
    <name type="scientific">Babesia gibsoni</name>
    <dbReference type="NCBI Taxonomy" id="33632"/>
    <lineage>
        <taxon>Eukaryota</taxon>
        <taxon>Sar</taxon>
        <taxon>Alveolata</taxon>
        <taxon>Apicomplexa</taxon>
        <taxon>Aconoidasida</taxon>
        <taxon>Piroplasmida</taxon>
        <taxon>Babesiidae</taxon>
        <taxon>Babesia</taxon>
    </lineage>
</organism>
<dbReference type="PROSITE" id="PS51219">
    <property type="entry name" value="DPCK"/>
    <property type="match status" value="1"/>
</dbReference>
<dbReference type="GO" id="GO:0016787">
    <property type="term" value="F:hydrolase activity"/>
    <property type="evidence" value="ECO:0007669"/>
    <property type="project" value="UniProtKB-KW"/>
</dbReference>
<evidence type="ECO:0000313" key="5">
    <source>
        <dbReference type="Proteomes" id="UP001230268"/>
    </source>
</evidence>
<dbReference type="AlphaFoldDB" id="A0AAD8LIN4"/>
<dbReference type="Gene3D" id="3.40.50.300">
    <property type="entry name" value="P-loop containing nucleotide triphosphate hydrolases"/>
    <property type="match status" value="1"/>
</dbReference>
<dbReference type="InterPro" id="IPR001977">
    <property type="entry name" value="Depp_CoAkinase"/>
</dbReference>
<accession>A0AAD8LIN4</accession>
<name>A0AAD8LIN4_BABGI</name>
<keyword evidence="3" id="KW-0812">Transmembrane</keyword>
<evidence type="ECO:0000256" key="1">
    <source>
        <dbReference type="ARBA" id="ARBA00022741"/>
    </source>
</evidence>
<dbReference type="GO" id="GO:0004140">
    <property type="term" value="F:dephospho-CoA kinase activity"/>
    <property type="evidence" value="ECO:0007669"/>
    <property type="project" value="InterPro"/>
</dbReference>
<sequence length="276" mass="30733">MAFEGTFSSLISTNPLEVLCLPFLTAVVILNTKYKRRRRGLLLYLLTALCFVVIEALLVLRQSYTLAACGLALIILARRMCVPAITGGVGSGKSTLAKLLVEHGFVIIDCDAINRELLLPGSLAYASVIRKFGASIVLDNGEIDRNQLREIVFNDESKRLQLNKCLHTYVGLRVISDIFKYRVLQWRRHVVLDIPLLYNTPLVLLTSPVVVVTAPIEDRLRRVDSRETKIPRATFLNIMKVQVPDKVLVTWGDIAIANNGSMESLAEMAEDLASKL</sequence>
<dbReference type="InterPro" id="IPR027417">
    <property type="entry name" value="P-loop_NTPase"/>
</dbReference>
<dbReference type="PANTHER" id="PTHR10695:SF46">
    <property type="entry name" value="BIFUNCTIONAL COENZYME A SYNTHASE-RELATED"/>
    <property type="match status" value="1"/>
</dbReference>
<dbReference type="GO" id="GO:0005524">
    <property type="term" value="F:ATP binding"/>
    <property type="evidence" value="ECO:0007669"/>
    <property type="project" value="UniProtKB-KW"/>
</dbReference>
<evidence type="ECO:0000256" key="2">
    <source>
        <dbReference type="ARBA" id="ARBA00022840"/>
    </source>
</evidence>
<feature type="transmembrane region" description="Helical" evidence="3">
    <location>
        <begin position="41"/>
        <end position="60"/>
    </location>
</feature>
<dbReference type="SUPFAM" id="SSF52540">
    <property type="entry name" value="P-loop containing nucleoside triphosphate hydrolases"/>
    <property type="match status" value="1"/>
</dbReference>
<dbReference type="PANTHER" id="PTHR10695">
    <property type="entry name" value="DEPHOSPHO-COA KINASE-RELATED"/>
    <property type="match status" value="1"/>
</dbReference>
<keyword evidence="2" id="KW-0067">ATP-binding</keyword>
<dbReference type="EMBL" id="JAVEPI010000002">
    <property type="protein sequence ID" value="KAK1443450.1"/>
    <property type="molecule type" value="Genomic_DNA"/>
</dbReference>
<protein>
    <submittedName>
        <fullName evidence="4">P-loop containing nucleoside triphosphate hydrolase like protein</fullName>
    </submittedName>
</protein>
<gene>
    <name evidence="4" type="ORF">BgAZ_203260</name>
</gene>
<evidence type="ECO:0000313" key="4">
    <source>
        <dbReference type="EMBL" id="KAK1443450.1"/>
    </source>
</evidence>
<dbReference type="NCBIfam" id="TIGR00152">
    <property type="entry name" value="dephospho-CoA kinase"/>
    <property type="match status" value="1"/>
</dbReference>
<comment type="caution">
    <text evidence="4">The sequence shown here is derived from an EMBL/GenBank/DDBJ whole genome shotgun (WGS) entry which is preliminary data.</text>
</comment>
<keyword evidence="4" id="KW-0378">Hydrolase</keyword>
<feature type="transmembrane region" description="Helical" evidence="3">
    <location>
        <begin position="6"/>
        <end position="29"/>
    </location>
</feature>
<keyword evidence="1" id="KW-0547">Nucleotide-binding</keyword>
<keyword evidence="3" id="KW-1133">Transmembrane helix</keyword>
<keyword evidence="5" id="KW-1185">Reference proteome</keyword>
<dbReference type="GO" id="GO:0015937">
    <property type="term" value="P:coenzyme A biosynthetic process"/>
    <property type="evidence" value="ECO:0007669"/>
    <property type="project" value="InterPro"/>
</dbReference>